<dbReference type="PROSITE" id="PS00763">
    <property type="entry name" value="GLUTATHIONE_PEROXID_2"/>
    <property type="match status" value="1"/>
</dbReference>
<evidence type="ECO:0000313" key="7">
    <source>
        <dbReference type="Proteomes" id="UP001164746"/>
    </source>
</evidence>
<keyword evidence="3 4" id="KW-0560">Oxidoreductase</keyword>
<dbReference type="InterPro" id="IPR036249">
    <property type="entry name" value="Thioredoxin-like_sf"/>
</dbReference>
<keyword evidence="5" id="KW-1133">Transmembrane helix</keyword>
<dbReference type="SUPFAM" id="SSF52833">
    <property type="entry name" value="Thioredoxin-like"/>
    <property type="match status" value="1"/>
</dbReference>
<organism evidence="6 7">
    <name type="scientific">Mya arenaria</name>
    <name type="common">Soft-shell clam</name>
    <dbReference type="NCBI Taxonomy" id="6604"/>
    <lineage>
        <taxon>Eukaryota</taxon>
        <taxon>Metazoa</taxon>
        <taxon>Spiralia</taxon>
        <taxon>Lophotrochozoa</taxon>
        <taxon>Mollusca</taxon>
        <taxon>Bivalvia</taxon>
        <taxon>Autobranchia</taxon>
        <taxon>Heteroconchia</taxon>
        <taxon>Euheterodonta</taxon>
        <taxon>Imparidentia</taxon>
        <taxon>Neoheterodontei</taxon>
        <taxon>Myida</taxon>
        <taxon>Myoidea</taxon>
        <taxon>Myidae</taxon>
        <taxon>Mya</taxon>
    </lineage>
</organism>
<protein>
    <recommendedName>
        <fullName evidence="4">Glutathione peroxidase</fullName>
    </recommendedName>
</protein>
<keyword evidence="2 4" id="KW-0575">Peroxidase</keyword>
<dbReference type="CDD" id="cd00340">
    <property type="entry name" value="GSH_Peroxidase"/>
    <property type="match status" value="1"/>
</dbReference>
<evidence type="ECO:0000256" key="5">
    <source>
        <dbReference type="SAM" id="Phobius"/>
    </source>
</evidence>
<keyword evidence="5" id="KW-0472">Membrane</keyword>
<dbReference type="PRINTS" id="PR01011">
    <property type="entry name" value="GLUTPROXDASE"/>
</dbReference>
<proteinExistence type="inferred from homology"/>
<evidence type="ECO:0000256" key="1">
    <source>
        <dbReference type="ARBA" id="ARBA00006926"/>
    </source>
</evidence>
<dbReference type="EMBL" id="CP111024">
    <property type="protein sequence ID" value="WAR22914.1"/>
    <property type="molecule type" value="Genomic_DNA"/>
</dbReference>
<evidence type="ECO:0000256" key="2">
    <source>
        <dbReference type="ARBA" id="ARBA00022559"/>
    </source>
</evidence>
<sequence>MAASMVPTNYIFWFTVILNLLLIIMCLKGVVGNFDADAVDPDHANPDDGSKHEKTFYSFSVQDATGDIVELKKYMGMVTLVVNVASECGFTDNHYRGLVRLKNTLSTENKFEVLAFPCNQFGRQEPGANSEIQEFVKGIYNVNFPVFGKIDVLGNDVTEPWRYLIESYGRAPNWNFWKYLVDEEGHVVNAWSPHTSVEDIFHEVKEAIDFIGHDKPNYHRHWEL</sequence>
<evidence type="ECO:0000256" key="3">
    <source>
        <dbReference type="ARBA" id="ARBA00023002"/>
    </source>
</evidence>
<name>A0ABY7FP47_MYAAR</name>
<keyword evidence="5" id="KW-0812">Transmembrane</keyword>
<dbReference type="InterPro" id="IPR000889">
    <property type="entry name" value="Glutathione_peroxidase"/>
</dbReference>
<evidence type="ECO:0000256" key="4">
    <source>
        <dbReference type="RuleBase" id="RU000499"/>
    </source>
</evidence>
<reference evidence="6" key="1">
    <citation type="submission" date="2022-11" db="EMBL/GenBank/DDBJ databases">
        <title>Centuries of genome instability and evolution in soft-shell clam transmissible cancer (bioRxiv).</title>
        <authorList>
            <person name="Hart S.F.M."/>
            <person name="Yonemitsu M.A."/>
            <person name="Giersch R.M."/>
            <person name="Beal B.F."/>
            <person name="Arriagada G."/>
            <person name="Davis B.W."/>
            <person name="Ostrander E.A."/>
            <person name="Goff S.P."/>
            <person name="Metzger M.J."/>
        </authorList>
    </citation>
    <scope>NUCLEOTIDE SEQUENCE</scope>
    <source>
        <strain evidence="6">MELC-2E11</strain>
        <tissue evidence="6">Siphon/mantle</tissue>
    </source>
</reference>
<dbReference type="Pfam" id="PF00255">
    <property type="entry name" value="GSHPx"/>
    <property type="match status" value="1"/>
</dbReference>
<dbReference type="Proteomes" id="UP001164746">
    <property type="component" value="Chromosome 13"/>
</dbReference>
<feature type="transmembrane region" description="Helical" evidence="5">
    <location>
        <begin position="12"/>
        <end position="31"/>
    </location>
</feature>
<dbReference type="PROSITE" id="PS51355">
    <property type="entry name" value="GLUTATHIONE_PEROXID_3"/>
    <property type="match status" value="1"/>
</dbReference>
<dbReference type="InterPro" id="IPR029760">
    <property type="entry name" value="GPX_CS"/>
</dbReference>
<evidence type="ECO:0000313" key="6">
    <source>
        <dbReference type="EMBL" id="WAR22914.1"/>
    </source>
</evidence>
<gene>
    <name evidence="6" type="ORF">MAR_036583</name>
</gene>
<keyword evidence="7" id="KW-1185">Reference proteome</keyword>
<accession>A0ABY7FP47</accession>
<dbReference type="PANTHER" id="PTHR11592">
    <property type="entry name" value="GLUTATHIONE PEROXIDASE"/>
    <property type="match status" value="1"/>
</dbReference>
<dbReference type="Gene3D" id="3.40.30.10">
    <property type="entry name" value="Glutaredoxin"/>
    <property type="match status" value="1"/>
</dbReference>
<dbReference type="PANTHER" id="PTHR11592:SF78">
    <property type="entry name" value="GLUTATHIONE PEROXIDASE"/>
    <property type="match status" value="1"/>
</dbReference>
<comment type="similarity">
    <text evidence="1 4">Belongs to the glutathione peroxidase family.</text>
</comment>